<proteinExistence type="predicted"/>
<keyword evidence="4" id="KW-1185">Reference proteome</keyword>
<keyword evidence="2" id="KW-0732">Signal</keyword>
<organism evidence="3 4">
    <name type="scientific">Methylobacterium trifolii</name>
    <dbReference type="NCBI Taxonomy" id="1003092"/>
    <lineage>
        <taxon>Bacteria</taxon>
        <taxon>Pseudomonadati</taxon>
        <taxon>Pseudomonadota</taxon>
        <taxon>Alphaproteobacteria</taxon>
        <taxon>Hyphomicrobiales</taxon>
        <taxon>Methylobacteriaceae</taxon>
        <taxon>Methylobacterium</taxon>
    </lineage>
</organism>
<comment type="caution">
    <text evidence="3">The sequence shown here is derived from an EMBL/GenBank/DDBJ whole genome shotgun (WGS) entry which is preliminary data.</text>
</comment>
<dbReference type="Proteomes" id="UP001055057">
    <property type="component" value="Unassembled WGS sequence"/>
</dbReference>
<protein>
    <submittedName>
        <fullName evidence="3">Uncharacterized protein</fullName>
    </submittedName>
</protein>
<evidence type="ECO:0000313" key="3">
    <source>
        <dbReference type="EMBL" id="GJE61712.1"/>
    </source>
</evidence>
<evidence type="ECO:0000256" key="2">
    <source>
        <dbReference type="SAM" id="SignalP"/>
    </source>
</evidence>
<reference evidence="3" key="1">
    <citation type="journal article" date="2021" name="Front. Microbiol.">
        <title>Comprehensive Comparative Genomics and Phenotyping of Methylobacterium Species.</title>
        <authorList>
            <person name="Alessa O."/>
            <person name="Ogura Y."/>
            <person name="Fujitani Y."/>
            <person name="Takami H."/>
            <person name="Hayashi T."/>
            <person name="Sahin N."/>
            <person name="Tani A."/>
        </authorList>
    </citation>
    <scope>NUCLEOTIDE SEQUENCE</scope>
    <source>
        <strain evidence="3">DSM 23632</strain>
    </source>
</reference>
<evidence type="ECO:0000256" key="1">
    <source>
        <dbReference type="SAM" id="MobiDB-lite"/>
    </source>
</evidence>
<dbReference type="EMBL" id="BPRB01000240">
    <property type="protein sequence ID" value="GJE61712.1"/>
    <property type="molecule type" value="Genomic_DNA"/>
</dbReference>
<feature type="compositionally biased region" description="Gly residues" evidence="1">
    <location>
        <begin position="27"/>
        <end position="39"/>
    </location>
</feature>
<evidence type="ECO:0000313" key="4">
    <source>
        <dbReference type="Proteomes" id="UP001055057"/>
    </source>
</evidence>
<sequence>MRSTMIRSALAGALILGASGAAFAIGGGGGGSGSGGGDGLNPYAELSGNGRTGGVNSGPYAPPKYNTYLRAYGRDGYRERPVRGEDRRQPRPRYGYPY</sequence>
<dbReference type="RefSeq" id="WP_238184274.1">
    <property type="nucleotide sequence ID" value="NZ_BPRB01000240.1"/>
</dbReference>
<feature type="signal peptide" evidence="2">
    <location>
        <begin position="1"/>
        <end position="24"/>
    </location>
</feature>
<gene>
    <name evidence="3" type="ORF">MPOCJGCO_3835</name>
</gene>
<reference evidence="3" key="2">
    <citation type="submission" date="2021-08" db="EMBL/GenBank/DDBJ databases">
        <authorList>
            <person name="Tani A."/>
            <person name="Ola A."/>
            <person name="Ogura Y."/>
            <person name="Katsura K."/>
            <person name="Hayashi T."/>
        </authorList>
    </citation>
    <scope>NUCLEOTIDE SEQUENCE</scope>
    <source>
        <strain evidence="3">DSM 23632</strain>
    </source>
</reference>
<name>A0ABQ4U3H6_9HYPH</name>
<feature type="compositionally biased region" description="Basic and acidic residues" evidence="1">
    <location>
        <begin position="72"/>
        <end position="89"/>
    </location>
</feature>
<feature type="chain" id="PRO_5047479516" evidence="2">
    <location>
        <begin position="25"/>
        <end position="98"/>
    </location>
</feature>
<feature type="region of interest" description="Disordered" evidence="1">
    <location>
        <begin position="27"/>
        <end position="98"/>
    </location>
</feature>
<accession>A0ABQ4U3H6</accession>